<keyword evidence="5" id="KW-0749">Sporulation</keyword>
<dbReference type="EMBL" id="FQZS01000016">
    <property type="protein sequence ID" value="SHJ12271.1"/>
    <property type="molecule type" value="Genomic_DNA"/>
</dbReference>
<dbReference type="InterPro" id="IPR002645">
    <property type="entry name" value="STAS_dom"/>
</dbReference>
<evidence type="ECO:0000256" key="2">
    <source>
        <dbReference type="ARBA" id="ARBA00009013"/>
    </source>
</evidence>
<comment type="function">
    <text evidence="1">In the phosphorylated form it could act as an anti-anti-sigma factor that counteracts SpoIIAB and thus releases sigma f from inhibition.</text>
</comment>
<reference evidence="8 9" key="1">
    <citation type="submission" date="2016-11" db="EMBL/GenBank/DDBJ databases">
        <authorList>
            <person name="Jaros S."/>
            <person name="Januszkiewicz K."/>
            <person name="Wedrychowicz H."/>
        </authorList>
    </citation>
    <scope>NUCLEOTIDE SEQUENCE [LARGE SCALE GENOMIC DNA]</scope>
    <source>
        <strain evidence="8 9">DSM 19022</strain>
    </source>
</reference>
<accession>A0A1M6GQM9</accession>
<evidence type="ECO:0000259" key="7">
    <source>
        <dbReference type="PROSITE" id="PS50801"/>
    </source>
</evidence>
<dbReference type="InterPro" id="IPR014237">
    <property type="entry name" value="Anti-sigma_F_ant"/>
</dbReference>
<dbReference type="GO" id="GO:0043856">
    <property type="term" value="F:anti-sigma factor antagonist activity"/>
    <property type="evidence" value="ECO:0007669"/>
    <property type="project" value="InterPro"/>
</dbReference>
<dbReference type="SUPFAM" id="SSF52091">
    <property type="entry name" value="SpoIIaa-like"/>
    <property type="match status" value="1"/>
</dbReference>
<dbReference type="PROSITE" id="PS50801">
    <property type="entry name" value="STAS"/>
    <property type="match status" value="1"/>
</dbReference>
<dbReference type="GO" id="GO:0045152">
    <property type="term" value="F:antisigma factor binding"/>
    <property type="evidence" value="ECO:0007669"/>
    <property type="project" value="InterPro"/>
</dbReference>
<dbReference type="InterPro" id="IPR036513">
    <property type="entry name" value="STAS_dom_sf"/>
</dbReference>
<proteinExistence type="inferred from homology"/>
<dbReference type="InterPro" id="IPR003658">
    <property type="entry name" value="Anti-sigma_ant"/>
</dbReference>
<keyword evidence="4" id="KW-0597">Phosphoprotein</keyword>
<evidence type="ECO:0000313" key="9">
    <source>
        <dbReference type="Proteomes" id="UP000184442"/>
    </source>
</evidence>
<evidence type="ECO:0000256" key="6">
    <source>
        <dbReference type="RuleBase" id="RU003749"/>
    </source>
</evidence>
<evidence type="ECO:0000256" key="1">
    <source>
        <dbReference type="ARBA" id="ARBA00001976"/>
    </source>
</evidence>
<dbReference type="Proteomes" id="UP000184442">
    <property type="component" value="Unassembled WGS sequence"/>
</dbReference>
<feature type="domain" description="STAS" evidence="7">
    <location>
        <begin position="1"/>
        <end position="111"/>
    </location>
</feature>
<name>A0A1M6GQM9_9FIRM</name>
<gene>
    <name evidence="8" type="ORF">SAMN02745176_02485</name>
</gene>
<evidence type="ECO:0000256" key="4">
    <source>
        <dbReference type="ARBA" id="ARBA00022553"/>
    </source>
</evidence>
<dbReference type="PANTHER" id="PTHR33495">
    <property type="entry name" value="ANTI-SIGMA FACTOR ANTAGONIST TM_1081-RELATED-RELATED"/>
    <property type="match status" value="1"/>
</dbReference>
<dbReference type="AlphaFoldDB" id="A0A1M6GQM9"/>
<comment type="similarity">
    <text evidence="2 6">Belongs to the anti-sigma-factor antagonist family.</text>
</comment>
<dbReference type="NCBIfam" id="TIGR00377">
    <property type="entry name" value="ant_ant_sig"/>
    <property type="match status" value="1"/>
</dbReference>
<sequence>MQVSFETCNNILIIKLNGELDHHSSNYVRDKVDEEIMLKNPKHVIFDMSHLNFMDSSGIGVIIGRYKLVATNGGKVGIISMKPQIKRIYEICGLKRIIPSYDDKKTAIEKL</sequence>
<evidence type="ECO:0000313" key="8">
    <source>
        <dbReference type="EMBL" id="SHJ12271.1"/>
    </source>
</evidence>
<dbReference type="PANTHER" id="PTHR33495:SF2">
    <property type="entry name" value="ANTI-SIGMA FACTOR ANTAGONIST TM_1081-RELATED"/>
    <property type="match status" value="1"/>
</dbReference>
<dbReference type="Pfam" id="PF01740">
    <property type="entry name" value="STAS"/>
    <property type="match status" value="1"/>
</dbReference>
<organism evidence="8 9">
    <name type="scientific">Lutispora thermophila DSM 19022</name>
    <dbReference type="NCBI Taxonomy" id="1122184"/>
    <lineage>
        <taxon>Bacteria</taxon>
        <taxon>Bacillati</taxon>
        <taxon>Bacillota</taxon>
        <taxon>Clostridia</taxon>
        <taxon>Lutisporales</taxon>
        <taxon>Lutisporaceae</taxon>
        <taxon>Lutispora</taxon>
    </lineage>
</organism>
<dbReference type="GO" id="GO:0030435">
    <property type="term" value="P:sporulation resulting in formation of a cellular spore"/>
    <property type="evidence" value="ECO:0007669"/>
    <property type="project" value="UniProtKB-KW"/>
</dbReference>
<evidence type="ECO:0000256" key="5">
    <source>
        <dbReference type="ARBA" id="ARBA00022969"/>
    </source>
</evidence>
<dbReference type="OrthoDB" id="9796601at2"/>
<protein>
    <recommendedName>
        <fullName evidence="3 6">Anti-sigma F factor antagonist</fullName>
    </recommendedName>
    <alternativeName>
        <fullName evidence="6">Stage II sporulation protein</fullName>
    </alternativeName>
</protein>
<dbReference type="NCBIfam" id="TIGR02886">
    <property type="entry name" value="spore_II_AA"/>
    <property type="match status" value="1"/>
</dbReference>
<keyword evidence="9" id="KW-1185">Reference proteome</keyword>
<evidence type="ECO:0000256" key="3">
    <source>
        <dbReference type="ARBA" id="ARBA00020784"/>
    </source>
</evidence>
<dbReference type="STRING" id="1122184.SAMN02745176_02485"/>
<dbReference type="CDD" id="cd07043">
    <property type="entry name" value="STAS_anti-anti-sigma_factors"/>
    <property type="match status" value="1"/>
</dbReference>
<dbReference type="Gene3D" id="3.30.750.24">
    <property type="entry name" value="STAS domain"/>
    <property type="match status" value="1"/>
</dbReference>